<feature type="domain" description="C2H2-type" evidence="9">
    <location>
        <begin position="166"/>
        <end position="190"/>
    </location>
</feature>
<name>A0A8J2P390_9HEXA</name>
<dbReference type="Proteomes" id="UP000708208">
    <property type="component" value="Unassembled WGS sequence"/>
</dbReference>
<evidence type="ECO:0000256" key="8">
    <source>
        <dbReference type="SAM" id="MobiDB-lite"/>
    </source>
</evidence>
<dbReference type="PANTHER" id="PTHR24388">
    <property type="entry name" value="ZINC FINGER PROTEIN"/>
    <property type="match status" value="1"/>
</dbReference>
<dbReference type="InterPro" id="IPR050527">
    <property type="entry name" value="Snail/Krueppel_Znf"/>
</dbReference>
<dbReference type="GO" id="GO:0000978">
    <property type="term" value="F:RNA polymerase II cis-regulatory region sequence-specific DNA binding"/>
    <property type="evidence" value="ECO:0007669"/>
    <property type="project" value="TreeGrafter"/>
</dbReference>
<dbReference type="Pfam" id="PF00096">
    <property type="entry name" value="zf-C2H2"/>
    <property type="match status" value="3"/>
</dbReference>
<keyword evidence="2" id="KW-0677">Repeat</keyword>
<gene>
    <name evidence="10" type="ORF">AFUS01_LOCUS18979</name>
</gene>
<dbReference type="PROSITE" id="PS00028">
    <property type="entry name" value="ZINC_FINGER_C2H2_1"/>
    <property type="match status" value="6"/>
</dbReference>
<evidence type="ECO:0000256" key="3">
    <source>
        <dbReference type="ARBA" id="ARBA00022771"/>
    </source>
</evidence>
<protein>
    <recommendedName>
        <fullName evidence="9">C2H2-type domain-containing protein</fullName>
    </recommendedName>
</protein>
<accession>A0A8J2P390</accession>
<feature type="domain" description="C2H2-type" evidence="9">
    <location>
        <begin position="78"/>
        <end position="105"/>
    </location>
</feature>
<dbReference type="PANTHER" id="PTHR24388:SF104">
    <property type="entry name" value="AT-RICH BINDING PROTEIN-RELATED"/>
    <property type="match status" value="1"/>
</dbReference>
<evidence type="ECO:0000256" key="7">
    <source>
        <dbReference type="PROSITE-ProRule" id="PRU00042"/>
    </source>
</evidence>
<evidence type="ECO:0000256" key="5">
    <source>
        <dbReference type="ARBA" id="ARBA00023242"/>
    </source>
</evidence>
<feature type="compositionally biased region" description="Polar residues" evidence="8">
    <location>
        <begin position="1"/>
        <end position="16"/>
    </location>
</feature>
<feature type="region of interest" description="Disordered" evidence="8">
    <location>
        <begin position="1"/>
        <end position="47"/>
    </location>
</feature>
<sequence length="242" mass="27891">IKTETNDIFSAQNQNAESEDDEDYSPDDALSTASSTAEVQEPSKEIREEPNCEICGKYFQTTSSLNRHRNTHSIKKPFTCSKCSKSFNRKCSLKDHELTHEDKKPFPCDLCKLSYISKRKLEIHVVKFHVADKPFKCKICLKKFMSIEDLQDHKEKEHEAKKIPCFGCDVCPKTFTKTPLLIKHLRAKHSRLFRCEVCRKSFCTQEEVKGHLEFIPEALACMFCSISLATKCLLTQHLSKLH</sequence>
<evidence type="ECO:0000256" key="6">
    <source>
        <dbReference type="ARBA" id="ARBA00037948"/>
    </source>
</evidence>
<keyword evidence="1" id="KW-0479">Metal-binding</keyword>
<feature type="non-terminal residue" evidence="10">
    <location>
        <position position="242"/>
    </location>
</feature>
<evidence type="ECO:0000259" key="9">
    <source>
        <dbReference type="PROSITE" id="PS50157"/>
    </source>
</evidence>
<dbReference type="AlphaFoldDB" id="A0A8J2P390"/>
<feature type="domain" description="C2H2-type" evidence="9">
    <location>
        <begin position="135"/>
        <end position="163"/>
    </location>
</feature>
<evidence type="ECO:0000256" key="4">
    <source>
        <dbReference type="ARBA" id="ARBA00022833"/>
    </source>
</evidence>
<proteinExistence type="inferred from homology"/>
<reference evidence="10" key="1">
    <citation type="submission" date="2021-06" db="EMBL/GenBank/DDBJ databases">
        <authorList>
            <person name="Hodson N. C."/>
            <person name="Mongue J. A."/>
            <person name="Jaron S. K."/>
        </authorList>
    </citation>
    <scope>NUCLEOTIDE SEQUENCE</scope>
</reference>
<feature type="compositionally biased region" description="Acidic residues" evidence="8">
    <location>
        <begin position="17"/>
        <end position="26"/>
    </location>
</feature>
<dbReference type="SMART" id="SM00355">
    <property type="entry name" value="ZnF_C2H2"/>
    <property type="match status" value="7"/>
</dbReference>
<keyword evidence="4" id="KW-0862">Zinc</keyword>
<evidence type="ECO:0000313" key="11">
    <source>
        <dbReference type="Proteomes" id="UP000708208"/>
    </source>
</evidence>
<organism evidence="10 11">
    <name type="scientific">Allacma fusca</name>
    <dbReference type="NCBI Taxonomy" id="39272"/>
    <lineage>
        <taxon>Eukaryota</taxon>
        <taxon>Metazoa</taxon>
        <taxon>Ecdysozoa</taxon>
        <taxon>Arthropoda</taxon>
        <taxon>Hexapoda</taxon>
        <taxon>Collembola</taxon>
        <taxon>Symphypleona</taxon>
        <taxon>Sminthuridae</taxon>
        <taxon>Allacma</taxon>
    </lineage>
</organism>
<dbReference type="GO" id="GO:0008270">
    <property type="term" value="F:zinc ion binding"/>
    <property type="evidence" value="ECO:0007669"/>
    <property type="project" value="UniProtKB-KW"/>
</dbReference>
<dbReference type="OrthoDB" id="3437960at2759"/>
<comment type="caution">
    <text evidence="10">The sequence shown here is derived from an EMBL/GenBank/DDBJ whole genome shotgun (WGS) entry which is preliminary data.</text>
</comment>
<comment type="similarity">
    <text evidence="6">Belongs to the snail C2H2-type zinc-finger protein family.</text>
</comment>
<dbReference type="EMBL" id="CAJVCH010192624">
    <property type="protein sequence ID" value="CAG7730325.1"/>
    <property type="molecule type" value="Genomic_DNA"/>
</dbReference>
<keyword evidence="11" id="KW-1185">Reference proteome</keyword>
<feature type="domain" description="C2H2-type" evidence="9">
    <location>
        <begin position="50"/>
        <end position="77"/>
    </location>
</feature>
<evidence type="ECO:0000256" key="1">
    <source>
        <dbReference type="ARBA" id="ARBA00022723"/>
    </source>
</evidence>
<dbReference type="PROSITE" id="PS50157">
    <property type="entry name" value="ZINC_FINGER_C2H2_2"/>
    <property type="match status" value="5"/>
</dbReference>
<evidence type="ECO:0000313" key="10">
    <source>
        <dbReference type="EMBL" id="CAG7730325.1"/>
    </source>
</evidence>
<dbReference type="InterPro" id="IPR013087">
    <property type="entry name" value="Znf_C2H2_type"/>
</dbReference>
<keyword evidence="3 7" id="KW-0863">Zinc-finger</keyword>
<dbReference type="Pfam" id="PF13912">
    <property type="entry name" value="zf-C2H2_6"/>
    <property type="match status" value="1"/>
</dbReference>
<dbReference type="GO" id="GO:0000981">
    <property type="term" value="F:DNA-binding transcription factor activity, RNA polymerase II-specific"/>
    <property type="evidence" value="ECO:0007669"/>
    <property type="project" value="TreeGrafter"/>
</dbReference>
<dbReference type="FunFam" id="3.30.160.60:FF:000065">
    <property type="entry name" value="B-cell CLL/lymphoma 6, member B"/>
    <property type="match status" value="1"/>
</dbReference>
<evidence type="ECO:0000256" key="2">
    <source>
        <dbReference type="ARBA" id="ARBA00022737"/>
    </source>
</evidence>
<feature type="domain" description="C2H2-type" evidence="9">
    <location>
        <begin position="106"/>
        <end position="134"/>
    </location>
</feature>
<keyword evidence="5" id="KW-0539">Nucleus</keyword>